<dbReference type="CDD" id="cd00685">
    <property type="entry name" value="Trans_IPPS_HT"/>
    <property type="match status" value="1"/>
</dbReference>
<dbReference type="Gene3D" id="1.10.600.10">
    <property type="entry name" value="Farnesyl Diphosphate Synthase"/>
    <property type="match status" value="1"/>
</dbReference>
<evidence type="ECO:0000256" key="1">
    <source>
        <dbReference type="ARBA" id="ARBA00001946"/>
    </source>
</evidence>
<dbReference type="GO" id="GO:0046872">
    <property type="term" value="F:metal ion binding"/>
    <property type="evidence" value="ECO:0007669"/>
    <property type="project" value="UniProtKB-KW"/>
</dbReference>
<comment type="similarity">
    <text evidence="2 7">Belongs to the FPP/GGPP synthase family.</text>
</comment>
<dbReference type="SFLD" id="SFLDS00005">
    <property type="entry name" value="Isoprenoid_Synthase_Type_I"/>
    <property type="match status" value="1"/>
</dbReference>
<dbReference type="AlphaFoldDB" id="A0A328ACV7"/>
<keyword evidence="9" id="KW-1185">Reference proteome</keyword>
<keyword evidence="3 7" id="KW-0808">Transferase</keyword>
<dbReference type="Pfam" id="PF00348">
    <property type="entry name" value="polyprenyl_synt"/>
    <property type="match status" value="1"/>
</dbReference>
<dbReference type="GO" id="GO:0004659">
    <property type="term" value="F:prenyltransferase activity"/>
    <property type="evidence" value="ECO:0007669"/>
    <property type="project" value="InterPro"/>
</dbReference>
<dbReference type="SUPFAM" id="SSF48576">
    <property type="entry name" value="Terpenoid synthases"/>
    <property type="match status" value="1"/>
</dbReference>
<dbReference type="Proteomes" id="UP000249725">
    <property type="component" value="Unassembled WGS sequence"/>
</dbReference>
<keyword evidence="4" id="KW-0479">Metal-binding</keyword>
<organism evidence="8 9">
    <name type="scientific">Phenylobacterium deserti</name>
    <dbReference type="NCBI Taxonomy" id="1914756"/>
    <lineage>
        <taxon>Bacteria</taxon>
        <taxon>Pseudomonadati</taxon>
        <taxon>Pseudomonadota</taxon>
        <taxon>Alphaproteobacteria</taxon>
        <taxon>Caulobacterales</taxon>
        <taxon>Caulobacteraceae</taxon>
        <taxon>Phenylobacterium</taxon>
    </lineage>
</organism>
<dbReference type="InterPro" id="IPR000092">
    <property type="entry name" value="Polyprenyl_synt"/>
</dbReference>
<keyword evidence="5" id="KW-0460">Magnesium</keyword>
<dbReference type="FunFam" id="1.10.600.10:FF:000001">
    <property type="entry name" value="Geranylgeranyl diphosphate synthase"/>
    <property type="match status" value="1"/>
</dbReference>
<evidence type="ECO:0000313" key="8">
    <source>
        <dbReference type="EMBL" id="RAK52499.1"/>
    </source>
</evidence>
<evidence type="ECO:0000256" key="6">
    <source>
        <dbReference type="ARBA" id="ARBA00023229"/>
    </source>
</evidence>
<dbReference type="EMBL" id="QFYR01000002">
    <property type="protein sequence ID" value="RAK52499.1"/>
    <property type="molecule type" value="Genomic_DNA"/>
</dbReference>
<name>A0A328ACV7_9CAUL</name>
<dbReference type="PANTHER" id="PTHR43281:SF1">
    <property type="entry name" value="FARNESYL DIPHOSPHATE SYNTHASE"/>
    <property type="match status" value="1"/>
</dbReference>
<accession>A0A328ACV7</accession>
<evidence type="ECO:0000256" key="3">
    <source>
        <dbReference type="ARBA" id="ARBA00022679"/>
    </source>
</evidence>
<evidence type="ECO:0000256" key="5">
    <source>
        <dbReference type="ARBA" id="ARBA00022842"/>
    </source>
</evidence>
<comment type="caution">
    <text evidence="8">The sequence shown here is derived from an EMBL/GenBank/DDBJ whole genome shotgun (WGS) entry which is preliminary data.</text>
</comment>
<sequence length="284" mass="29603">MEAAALQRGQLEALRDVIERGLSDILPDPGDPPHRLHAAMRYAVLSPGKRIRPLLALLSAGHLGCPPGAALPGACALELVHAASLVLDDLPCMDDSDARRGQPTVHVRYGEDVAVLTGVALLNEAFAVLGRANHIPEASRLAMVSLLARTVGTSGLIGGQDKDLRGSVEPSLGFVSQLHHEKTGVLFIASVEMGALAAGADATVLEALRAFGKELGLAFQALDDLADGEEDKASVNLLSVLGRDGLRDEAGRRLERAKAALADGAPQLVPLASYVDLLLRPAAA</sequence>
<dbReference type="GO" id="GO:0016114">
    <property type="term" value="P:terpenoid biosynthetic process"/>
    <property type="evidence" value="ECO:0007669"/>
    <property type="project" value="UniProtKB-ARBA"/>
</dbReference>
<evidence type="ECO:0000256" key="2">
    <source>
        <dbReference type="ARBA" id="ARBA00006706"/>
    </source>
</evidence>
<reference evidence="9" key="1">
    <citation type="submission" date="2018-05" db="EMBL/GenBank/DDBJ databases">
        <authorList>
            <person name="Li X."/>
        </authorList>
    </citation>
    <scope>NUCLEOTIDE SEQUENCE [LARGE SCALE GENOMIC DNA]</scope>
    <source>
        <strain evidence="9">YIM 73061</strain>
    </source>
</reference>
<proteinExistence type="inferred from homology"/>
<dbReference type="OrthoDB" id="9805316at2"/>
<keyword evidence="6" id="KW-0414">Isoprene biosynthesis</keyword>
<dbReference type="InterPro" id="IPR008949">
    <property type="entry name" value="Isoprenoid_synthase_dom_sf"/>
</dbReference>
<protein>
    <submittedName>
        <fullName evidence="8">Polyprenyl synthetase family protein</fullName>
    </submittedName>
</protein>
<dbReference type="PANTHER" id="PTHR43281">
    <property type="entry name" value="FARNESYL DIPHOSPHATE SYNTHASE"/>
    <property type="match status" value="1"/>
</dbReference>
<comment type="cofactor">
    <cofactor evidence="1">
        <name>Mg(2+)</name>
        <dbReference type="ChEBI" id="CHEBI:18420"/>
    </cofactor>
</comment>
<dbReference type="RefSeq" id="WP_111514785.1">
    <property type="nucleotide sequence ID" value="NZ_QFYR01000002.1"/>
</dbReference>
<evidence type="ECO:0000313" key="9">
    <source>
        <dbReference type="Proteomes" id="UP000249725"/>
    </source>
</evidence>
<evidence type="ECO:0000256" key="4">
    <source>
        <dbReference type="ARBA" id="ARBA00022723"/>
    </source>
</evidence>
<evidence type="ECO:0000256" key="7">
    <source>
        <dbReference type="RuleBase" id="RU004466"/>
    </source>
</evidence>
<dbReference type="InterPro" id="IPR033749">
    <property type="entry name" value="Polyprenyl_synt_CS"/>
</dbReference>
<gene>
    <name evidence="8" type="ORF">DJ018_09805</name>
</gene>
<dbReference type="PROSITE" id="PS00723">
    <property type="entry name" value="POLYPRENYL_SYNTHASE_1"/>
    <property type="match status" value="1"/>
</dbReference>